<dbReference type="RefSeq" id="WP_344991340.1">
    <property type="nucleotide sequence ID" value="NZ_BAABFR010000008.1"/>
</dbReference>
<name>A0ABP8J6M8_9ACTN</name>
<proteinExistence type="predicted"/>
<evidence type="ECO:0000313" key="2">
    <source>
        <dbReference type="EMBL" id="GAA4385990.1"/>
    </source>
</evidence>
<keyword evidence="3" id="KW-1185">Reference proteome</keyword>
<protein>
    <recommendedName>
        <fullName evidence="4">Nucleotidyl transferase AbiEii toxin, Type IV TA system</fullName>
    </recommendedName>
</protein>
<dbReference type="Pfam" id="PF08843">
    <property type="entry name" value="AbiEii"/>
    <property type="match status" value="1"/>
</dbReference>
<dbReference type="EMBL" id="BAABFR010000008">
    <property type="protein sequence ID" value="GAA4385990.1"/>
    <property type="molecule type" value="Genomic_DNA"/>
</dbReference>
<organism evidence="2 3">
    <name type="scientific">Tsukamurella soli</name>
    <dbReference type="NCBI Taxonomy" id="644556"/>
    <lineage>
        <taxon>Bacteria</taxon>
        <taxon>Bacillati</taxon>
        <taxon>Actinomycetota</taxon>
        <taxon>Actinomycetes</taxon>
        <taxon>Mycobacteriales</taxon>
        <taxon>Tsukamurellaceae</taxon>
        <taxon>Tsukamurella</taxon>
    </lineage>
</organism>
<dbReference type="Proteomes" id="UP001500635">
    <property type="component" value="Unassembled WGS sequence"/>
</dbReference>
<feature type="compositionally biased region" description="Basic residues" evidence="1">
    <location>
        <begin position="230"/>
        <end position="245"/>
    </location>
</feature>
<evidence type="ECO:0008006" key="4">
    <source>
        <dbReference type="Google" id="ProtNLM"/>
    </source>
</evidence>
<gene>
    <name evidence="2" type="ORF">GCM10023147_08550</name>
</gene>
<reference evidence="3" key="1">
    <citation type="journal article" date="2019" name="Int. J. Syst. Evol. Microbiol.">
        <title>The Global Catalogue of Microorganisms (GCM) 10K type strain sequencing project: providing services to taxonomists for standard genome sequencing and annotation.</title>
        <authorList>
            <consortium name="The Broad Institute Genomics Platform"/>
            <consortium name="The Broad Institute Genome Sequencing Center for Infectious Disease"/>
            <person name="Wu L."/>
            <person name="Ma J."/>
        </authorList>
    </citation>
    <scope>NUCLEOTIDE SEQUENCE [LARGE SCALE GENOMIC DNA]</scope>
    <source>
        <strain evidence="3">JCM 17688</strain>
    </source>
</reference>
<evidence type="ECO:0000313" key="3">
    <source>
        <dbReference type="Proteomes" id="UP001500635"/>
    </source>
</evidence>
<sequence>MAAIVLASGSGELALAGGSALIMHGIIDRDTQDVDAFAEGEGADTAALAADVTDALRAAGYTVTDVSPTPTSTLRKLIATRRRRVPVEVGISFDPRVRPTVPTRVGPAIDPIELGANKILALYSDPSRARDVDDLARLCTRYRFAEMLHLADTKQRTPVDREMLADSFGMLSTADQRLYPRGTDITAIRAFARGIALHLSRSEPLPVSPYPAGATAEDGLCSSTSTRSGHPCRRRSSNGHCHLHR</sequence>
<dbReference type="InterPro" id="IPR014942">
    <property type="entry name" value="AbiEii"/>
</dbReference>
<feature type="region of interest" description="Disordered" evidence="1">
    <location>
        <begin position="217"/>
        <end position="245"/>
    </location>
</feature>
<accession>A0ABP8J6M8</accession>
<evidence type="ECO:0000256" key="1">
    <source>
        <dbReference type="SAM" id="MobiDB-lite"/>
    </source>
</evidence>
<comment type="caution">
    <text evidence="2">The sequence shown here is derived from an EMBL/GenBank/DDBJ whole genome shotgun (WGS) entry which is preliminary data.</text>
</comment>